<reference evidence="1" key="2">
    <citation type="journal article" date="2024" name="Plant">
        <title>Genomic evolution and insights into agronomic trait innovations of Sesamum species.</title>
        <authorList>
            <person name="Miao H."/>
            <person name="Wang L."/>
            <person name="Qu L."/>
            <person name="Liu H."/>
            <person name="Sun Y."/>
            <person name="Le M."/>
            <person name="Wang Q."/>
            <person name="Wei S."/>
            <person name="Zheng Y."/>
            <person name="Lin W."/>
            <person name="Duan Y."/>
            <person name="Cao H."/>
            <person name="Xiong S."/>
            <person name="Wang X."/>
            <person name="Wei L."/>
            <person name="Li C."/>
            <person name="Ma Q."/>
            <person name="Ju M."/>
            <person name="Zhao R."/>
            <person name="Li G."/>
            <person name="Mu C."/>
            <person name="Tian Q."/>
            <person name="Mei H."/>
            <person name="Zhang T."/>
            <person name="Gao T."/>
            <person name="Zhang H."/>
        </authorList>
    </citation>
    <scope>NUCLEOTIDE SEQUENCE</scope>
    <source>
        <strain evidence="1">KEN1</strain>
    </source>
</reference>
<reference evidence="1" key="1">
    <citation type="submission" date="2020-06" db="EMBL/GenBank/DDBJ databases">
        <authorList>
            <person name="Li T."/>
            <person name="Hu X."/>
            <person name="Zhang T."/>
            <person name="Song X."/>
            <person name="Zhang H."/>
            <person name="Dai N."/>
            <person name="Sheng W."/>
            <person name="Hou X."/>
            <person name="Wei L."/>
        </authorList>
    </citation>
    <scope>NUCLEOTIDE SEQUENCE</scope>
    <source>
        <strain evidence="1">KEN1</strain>
        <tissue evidence="1">Leaf</tissue>
    </source>
</reference>
<comment type="caution">
    <text evidence="1">The sequence shown here is derived from an EMBL/GenBank/DDBJ whole genome shotgun (WGS) entry which is preliminary data.</text>
</comment>
<organism evidence="1">
    <name type="scientific">Sesamum latifolium</name>
    <dbReference type="NCBI Taxonomy" id="2727402"/>
    <lineage>
        <taxon>Eukaryota</taxon>
        <taxon>Viridiplantae</taxon>
        <taxon>Streptophyta</taxon>
        <taxon>Embryophyta</taxon>
        <taxon>Tracheophyta</taxon>
        <taxon>Spermatophyta</taxon>
        <taxon>Magnoliopsida</taxon>
        <taxon>eudicotyledons</taxon>
        <taxon>Gunneridae</taxon>
        <taxon>Pentapetalae</taxon>
        <taxon>asterids</taxon>
        <taxon>lamiids</taxon>
        <taxon>Lamiales</taxon>
        <taxon>Pedaliaceae</taxon>
        <taxon>Sesamum</taxon>
    </lineage>
</organism>
<dbReference type="AlphaFoldDB" id="A0AAW2VDD8"/>
<gene>
    <name evidence="1" type="ORF">Slati_2949700</name>
</gene>
<proteinExistence type="predicted"/>
<dbReference type="EMBL" id="JACGWN010000010">
    <property type="protein sequence ID" value="KAL0427749.1"/>
    <property type="molecule type" value="Genomic_DNA"/>
</dbReference>
<sequence length="111" mass="13163">MTTRASSRILKSKVRFQVPALGWQQIVLWASRRWRGHHPLNASSRALFAFIEYYIWMEHNKRRFGNEISTPGKTARLYLVQIRFTLLGADLRFNVSTAVLFRIWRIPWNTS</sequence>
<name>A0AAW2VDD8_9LAMI</name>
<protein>
    <submittedName>
        <fullName evidence="1">Uncharacterized protein</fullName>
    </submittedName>
</protein>
<accession>A0AAW2VDD8</accession>
<evidence type="ECO:0000313" key="1">
    <source>
        <dbReference type="EMBL" id="KAL0427749.1"/>
    </source>
</evidence>